<proteinExistence type="predicted"/>
<dbReference type="RefSeq" id="WP_406855223.1">
    <property type="nucleotide sequence ID" value="NZ_CP157484.1"/>
</dbReference>
<sequence>MTRRSLVLTLSALALAGLSAPFGGAQARIRQVAPPAPGPLILEEFFRGPLTAEGVFRNTRDGTTRGLKVRMFGRQEGDTLVLREDFVYSDGERDRKTWRFTRTGPGVYSGVREDVIGTADIRQDGDAVRLSYTARVKTQSGSSYDIRFADLLRKTGPREVLNTADLSFLFFKVGTVELRIRRGR</sequence>
<accession>A0AAU7JDC7</accession>
<feature type="signal peptide" evidence="1">
    <location>
        <begin position="1"/>
        <end position="27"/>
    </location>
</feature>
<feature type="chain" id="PRO_5043638709" evidence="1">
    <location>
        <begin position="28"/>
        <end position="184"/>
    </location>
</feature>
<keyword evidence="1" id="KW-0732">Signal</keyword>
<dbReference type="EMBL" id="CP157484">
    <property type="protein sequence ID" value="XBO38383.1"/>
    <property type="molecule type" value="Genomic_DNA"/>
</dbReference>
<organism evidence="2">
    <name type="scientific">Alsobacter sp. KACC 23698</name>
    <dbReference type="NCBI Taxonomy" id="3149229"/>
    <lineage>
        <taxon>Bacteria</taxon>
        <taxon>Pseudomonadati</taxon>
        <taxon>Pseudomonadota</taxon>
        <taxon>Alphaproteobacteria</taxon>
        <taxon>Hyphomicrobiales</taxon>
        <taxon>Alsobacteraceae</taxon>
        <taxon>Alsobacter</taxon>
    </lineage>
</organism>
<dbReference type="AlphaFoldDB" id="A0AAU7JDC7"/>
<evidence type="ECO:0000256" key="1">
    <source>
        <dbReference type="SAM" id="SignalP"/>
    </source>
</evidence>
<protein>
    <submittedName>
        <fullName evidence="2">DUF3833 family protein</fullName>
    </submittedName>
</protein>
<name>A0AAU7JDC7_9HYPH</name>
<dbReference type="Pfam" id="PF12915">
    <property type="entry name" value="DUF3833"/>
    <property type="match status" value="1"/>
</dbReference>
<evidence type="ECO:0000313" key="2">
    <source>
        <dbReference type="EMBL" id="XBO38383.1"/>
    </source>
</evidence>
<reference evidence="2" key="1">
    <citation type="submission" date="2024-05" db="EMBL/GenBank/DDBJ databases">
        <authorList>
            <person name="Kim S."/>
            <person name="Heo J."/>
            <person name="Choi H."/>
            <person name="Choi Y."/>
            <person name="Kwon S.-W."/>
            <person name="Kim Y."/>
        </authorList>
    </citation>
    <scope>NUCLEOTIDE SEQUENCE</scope>
    <source>
        <strain evidence="2">KACC 23698</strain>
    </source>
</reference>
<dbReference type="InterPro" id="IPR024409">
    <property type="entry name" value="DUF3833"/>
</dbReference>
<gene>
    <name evidence="2" type="ORF">ABEG18_22190</name>
</gene>